<evidence type="ECO:0000256" key="2">
    <source>
        <dbReference type="SAM" id="MobiDB-lite"/>
    </source>
</evidence>
<comment type="caution">
    <text evidence="4">The sequence shown here is derived from an EMBL/GenBank/DDBJ whole genome shotgun (WGS) entry which is preliminary data.</text>
</comment>
<dbReference type="Proteomes" id="UP000266841">
    <property type="component" value="Unassembled WGS sequence"/>
</dbReference>
<dbReference type="OrthoDB" id="49074at2759"/>
<keyword evidence="1" id="KW-0863">Zinc-finger</keyword>
<feature type="compositionally biased region" description="Polar residues" evidence="2">
    <location>
        <begin position="169"/>
        <end position="181"/>
    </location>
</feature>
<proteinExistence type="predicted"/>
<keyword evidence="1" id="KW-0479">Metal-binding</keyword>
<feature type="compositionally biased region" description="Basic residues" evidence="2">
    <location>
        <begin position="248"/>
        <end position="258"/>
    </location>
</feature>
<name>K0R1S5_THAOC</name>
<feature type="zinc finger region" description="C3H1-type" evidence="1">
    <location>
        <begin position="341"/>
        <end position="368"/>
    </location>
</feature>
<dbReference type="eggNOG" id="ENOG502SV8W">
    <property type="taxonomic scope" value="Eukaryota"/>
</dbReference>
<feature type="region of interest" description="Disordered" evidence="2">
    <location>
        <begin position="169"/>
        <end position="335"/>
    </location>
</feature>
<feature type="domain" description="C3H1-type" evidence="3">
    <location>
        <begin position="341"/>
        <end position="368"/>
    </location>
</feature>
<dbReference type="SMART" id="SM00356">
    <property type="entry name" value="ZnF_C3H1"/>
    <property type="match status" value="3"/>
</dbReference>
<dbReference type="AlphaFoldDB" id="K0R1S5"/>
<organism evidence="4 5">
    <name type="scientific">Thalassiosira oceanica</name>
    <name type="common">Marine diatom</name>
    <dbReference type="NCBI Taxonomy" id="159749"/>
    <lineage>
        <taxon>Eukaryota</taxon>
        <taxon>Sar</taxon>
        <taxon>Stramenopiles</taxon>
        <taxon>Ochrophyta</taxon>
        <taxon>Bacillariophyta</taxon>
        <taxon>Coscinodiscophyceae</taxon>
        <taxon>Thalassiosirophycidae</taxon>
        <taxon>Thalassiosirales</taxon>
        <taxon>Thalassiosiraceae</taxon>
        <taxon>Thalassiosira</taxon>
    </lineage>
</organism>
<keyword evidence="5" id="KW-1185">Reference proteome</keyword>
<gene>
    <name evidence="4" type="ORF">THAOC_34888</name>
</gene>
<dbReference type="PROSITE" id="PS50103">
    <property type="entry name" value="ZF_C3H1"/>
    <property type="match status" value="2"/>
</dbReference>
<dbReference type="EMBL" id="AGNL01047754">
    <property type="protein sequence ID" value="EJK46443.1"/>
    <property type="molecule type" value="Genomic_DNA"/>
</dbReference>
<keyword evidence="1" id="KW-0862">Zinc</keyword>
<evidence type="ECO:0000313" key="4">
    <source>
        <dbReference type="EMBL" id="EJK46443.1"/>
    </source>
</evidence>
<feature type="compositionally biased region" description="Basic and acidic residues" evidence="2">
    <location>
        <begin position="81"/>
        <end position="94"/>
    </location>
</feature>
<accession>K0R1S5</accession>
<feature type="compositionally biased region" description="Basic and acidic residues" evidence="2">
    <location>
        <begin position="184"/>
        <end position="197"/>
    </location>
</feature>
<dbReference type="InterPro" id="IPR000571">
    <property type="entry name" value="Znf_CCCH"/>
</dbReference>
<sequence length="444" mass="48946">MSMRYVREESKEDRGKVDHTAGRPWSGRGARSHGRGSGRGRGRTEADSSSKKWVRAVQEVSDVDPQTRGTRGESSLADVKGGSDEDSSLKKTKDLASQSMERRGVHKLVKKPSDCAQGAKPALDSAGEDGDELLRKGRLKLARTMESSYKRGRTSEVEMNLKGKLLSIETSTEARGITSANAPKKRDLDKMEPETKGFIKKQKKESSTSIAGMERRGFGKLVLRHNADDDNDPKASNARSAEVDSWTKRHSSHNKKRREASGPRRIALRGVGSAKIESDSEVVGDEDQHKKPEKSLTDHCYKDTGRGIRGRGRGRGRGRSAGRNGGRSGNIGLVRVQSSNPSETPICPTFRKGLPCNDPKCIYRHDVCSEASRPICVFFQRNGMCDKGEDCPFRHVKVNWNAAICPSFAQFGYCEIAGCTLRHVVEKKKNSFCRKVGQVTNQKG</sequence>
<feature type="compositionally biased region" description="Basic and acidic residues" evidence="2">
    <location>
        <begin position="286"/>
        <end position="306"/>
    </location>
</feature>
<evidence type="ECO:0000313" key="5">
    <source>
        <dbReference type="Proteomes" id="UP000266841"/>
    </source>
</evidence>
<feature type="zinc finger region" description="C3H1-type" evidence="1">
    <location>
        <begin position="370"/>
        <end position="398"/>
    </location>
</feature>
<evidence type="ECO:0000256" key="1">
    <source>
        <dbReference type="PROSITE-ProRule" id="PRU00723"/>
    </source>
</evidence>
<feature type="compositionally biased region" description="Basic and acidic residues" evidence="2">
    <location>
        <begin position="1"/>
        <end position="21"/>
    </location>
</feature>
<protein>
    <recommendedName>
        <fullName evidence="3">C3H1-type domain-containing protein</fullName>
    </recommendedName>
</protein>
<feature type="region of interest" description="Disordered" evidence="2">
    <location>
        <begin position="1"/>
        <end position="132"/>
    </location>
</feature>
<dbReference type="Gene3D" id="4.10.1000.10">
    <property type="entry name" value="Zinc finger, CCCH-type"/>
    <property type="match status" value="1"/>
</dbReference>
<evidence type="ECO:0000259" key="3">
    <source>
        <dbReference type="PROSITE" id="PS50103"/>
    </source>
</evidence>
<feature type="compositionally biased region" description="Basic residues" evidence="2">
    <location>
        <begin position="30"/>
        <end position="41"/>
    </location>
</feature>
<reference evidence="4 5" key="1">
    <citation type="journal article" date="2012" name="Genome Biol.">
        <title>Genome and low-iron response of an oceanic diatom adapted to chronic iron limitation.</title>
        <authorList>
            <person name="Lommer M."/>
            <person name="Specht M."/>
            <person name="Roy A.S."/>
            <person name="Kraemer L."/>
            <person name="Andreson R."/>
            <person name="Gutowska M.A."/>
            <person name="Wolf J."/>
            <person name="Bergner S.V."/>
            <person name="Schilhabel M.B."/>
            <person name="Klostermeier U.C."/>
            <person name="Beiko R.G."/>
            <person name="Rosenstiel P."/>
            <person name="Hippler M."/>
            <person name="Laroche J."/>
        </authorList>
    </citation>
    <scope>NUCLEOTIDE SEQUENCE [LARGE SCALE GENOMIC DNA]</scope>
    <source>
        <strain evidence="4 5">CCMP1005</strain>
    </source>
</reference>
<dbReference type="GO" id="GO:0008270">
    <property type="term" value="F:zinc ion binding"/>
    <property type="evidence" value="ECO:0007669"/>
    <property type="project" value="UniProtKB-KW"/>
</dbReference>
<feature type="compositionally biased region" description="Basic residues" evidence="2">
    <location>
        <begin position="308"/>
        <end position="320"/>
    </location>
</feature>
<feature type="domain" description="C3H1-type" evidence="3">
    <location>
        <begin position="370"/>
        <end position="398"/>
    </location>
</feature>